<evidence type="ECO:0000259" key="2">
    <source>
        <dbReference type="Pfam" id="PF12641"/>
    </source>
</evidence>
<feature type="domain" description="Flavodoxin-like" evidence="2">
    <location>
        <begin position="4"/>
        <end position="168"/>
    </location>
</feature>
<dbReference type="GO" id="GO:0010181">
    <property type="term" value="F:FMN binding"/>
    <property type="evidence" value="ECO:0007669"/>
    <property type="project" value="InterPro"/>
</dbReference>
<dbReference type="InterPro" id="IPR008254">
    <property type="entry name" value="Flavodoxin/NO_synth"/>
</dbReference>
<dbReference type="InterPro" id="IPR052200">
    <property type="entry name" value="Protoporphyrinogen_IX_DH"/>
</dbReference>
<dbReference type="EMBL" id="AP019822">
    <property type="protein sequence ID" value="BBM36817.1"/>
    <property type="molecule type" value="Genomic_DNA"/>
</dbReference>
<dbReference type="GO" id="GO:0070819">
    <property type="term" value="F:menaquinone-dependent protoporphyrinogen oxidase activity"/>
    <property type="evidence" value="ECO:0007669"/>
    <property type="project" value="TreeGrafter"/>
</dbReference>
<name>A0A510JC98_9FUSO</name>
<gene>
    <name evidence="3" type="ORF">JCM16774_1763</name>
</gene>
<dbReference type="Gene3D" id="3.40.50.360">
    <property type="match status" value="1"/>
</dbReference>
<proteinExistence type="predicted"/>
<dbReference type="STRING" id="714315.GCA_000516535_01771"/>
<dbReference type="GO" id="GO:0006783">
    <property type="term" value="P:heme biosynthetic process"/>
    <property type="evidence" value="ECO:0007669"/>
    <property type="project" value="TreeGrafter"/>
</dbReference>
<reference evidence="3 4" key="1">
    <citation type="submission" date="2019-07" db="EMBL/GenBank/DDBJ databases">
        <title>Complete Genome Sequence of Leptotrichia goodfellowii Strain JCM 16774.</title>
        <authorList>
            <person name="Watanabe S."/>
            <person name="Cui L."/>
        </authorList>
    </citation>
    <scope>NUCLEOTIDE SEQUENCE [LARGE SCALE GENOMIC DNA]</scope>
    <source>
        <strain evidence="3 4">JCM16774</strain>
    </source>
</reference>
<dbReference type="OrthoDB" id="307208at2"/>
<organism evidence="3 4">
    <name type="scientific">Pseudoleptotrichia goodfellowii</name>
    <dbReference type="NCBI Taxonomy" id="157692"/>
    <lineage>
        <taxon>Bacteria</taxon>
        <taxon>Fusobacteriati</taxon>
        <taxon>Fusobacteriota</taxon>
        <taxon>Fusobacteriia</taxon>
        <taxon>Fusobacteriales</taxon>
        <taxon>Leptotrichiaceae</taxon>
        <taxon>Pseudoleptotrichia</taxon>
    </lineage>
</organism>
<dbReference type="InterPro" id="IPR001226">
    <property type="entry name" value="Flavodoxin_CS"/>
</dbReference>
<sequence>MSTLVVYSTLTGNTKKVAEAVFEAISGEKELKNVSEVEKTENFEKFDKIIFGYWVDKGDADERMKKFMAKVKNKTVGAFGTLGAKPDSDHAKRCLEKVKTFLEENGNKVEREFICRGAIDPKLLDKFRKMTAEGMTGHHAATPEAEKRWAEAAKHPNEEDFENAKRAFEGF</sequence>
<evidence type="ECO:0000256" key="1">
    <source>
        <dbReference type="SAM" id="MobiDB-lite"/>
    </source>
</evidence>
<evidence type="ECO:0000313" key="4">
    <source>
        <dbReference type="Proteomes" id="UP000321606"/>
    </source>
</evidence>
<dbReference type="GO" id="GO:0009055">
    <property type="term" value="F:electron transfer activity"/>
    <property type="evidence" value="ECO:0007669"/>
    <property type="project" value="InterPro"/>
</dbReference>
<evidence type="ECO:0000313" key="3">
    <source>
        <dbReference type="EMBL" id="BBM36817.1"/>
    </source>
</evidence>
<feature type="compositionally biased region" description="Basic and acidic residues" evidence="1">
    <location>
        <begin position="144"/>
        <end position="171"/>
    </location>
</feature>
<protein>
    <submittedName>
        <fullName evidence="3">Flavodoxin family protein</fullName>
    </submittedName>
</protein>
<dbReference type="KEGG" id="lgo:JCM16774_1763"/>
<dbReference type="PANTHER" id="PTHR38030:SF2">
    <property type="entry name" value="PROTOPORPHYRINOGEN IX DEHYDROGENASE [QUINONE]"/>
    <property type="match status" value="1"/>
</dbReference>
<dbReference type="SUPFAM" id="SSF52218">
    <property type="entry name" value="Flavoproteins"/>
    <property type="match status" value="1"/>
</dbReference>
<dbReference type="RefSeq" id="WP_026738010.1">
    <property type="nucleotide sequence ID" value="NZ_AP019822.1"/>
</dbReference>
<dbReference type="PROSITE" id="PS00201">
    <property type="entry name" value="FLAVODOXIN"/>
    <property type="match status" value="1"/>
</dbReference>
<dbReference type="PANTHER" id="PTHR38030">
    <property type="entry name" value="PROTOPORPHYRINOGEN IX DEHYDROGENASE [MENAQUINONE]"/>
    <property type="match status" value="1"/>
</dbReference>
<feature type="region of interest" description="Disordered" evidence="1">
    <location>
        <begin position="136"/>
        <end position="171"/>
    </location>
</feature>
<dbReference type="Pfam" id="PF12641">
    <property type="entry name" value="Flavodoxin_3"/>
    <property type="match status" value="1"/>
</dbReference>
<dbReference type="Proteomes" id="UP000321606">
    <property type="component" value="Chromosome"/>
</dbReference>
<accession>A0A510JC98</accession>
<dbReference type="InterPro" id="IPR029039">
    <property type="entry name" value="Flavoprotein-like_sf"/>
</dbReference>
<dbReference type="AlphaFoldDB" id="A0A510JC98"/>